<name>A0A2T4Z2P1_9HYPH</name>
<evidence type="ECO:0000256" key="6">
    <source>
        <dbReference type="ARBA" id="ARBA00022989"/>
    </source>
</evidence>
<organism evidence="11 12">
    <name type="scientific">Phreatobacter oligotrophus</name>
    <dbReference type="NCBI Taxonomy" id="1122261"/>
    <lineage>
        <taxon>Bacteria</taxon>
        <taxon>Pseudomonadati</taxon>
        <taxon>Pseudomonadota</taxon>
        <taxon>Alphaproteobacteria</taxon>
        <taxon>Hyphomicrobiales</taxon>
        <taxon>Phreatobacteraceae</taxon>
        <taxon>Phreatobacter</taxon>
    </lineage>
</organism>
<dbReference type="AlphaFoldDB" id="A0A2T4Z2P1"/>
<evidence type="ECO:0000256" key="7">
    <source>
        <dbReference type="ARBA" id="ARBA00023136"/>
    </source>
</evidence>
<evidence type="ECO:0000313" key="12">
    <source>
        <dbReference type="Proteomes" id="UP000241808"/>
    </source>
</evidence>
<dbReference type="PANTHER" id="PTHR35011">
    <property type="entry name" value="2,3-DIKETO-L-GULONATE TRAP TRANSPORTER SMALL PERMEASE PROTEIN YIAM"/>
    <property type="match status" value="1"/>
</dbReference>
<dbReference type="PANTHER" id="PTHR35011:SF10">
    <property type="entry name" value="TRAP TRANSPORTER SMALL PERMEASE PROTEIN"/>
    <property type="match status" value="1"/>
</dbReference>
<dbReference type="InterPro" id="IPR007387">
    <property type="entry name" value="TRAP_DctQ"/>
</dbReference>
<dbReference type="EMBL" id="PZZL01000005">
    <property type="protein sequence ID" value="PTM55018.1"/>
    <property type="molecule type" value="Genomic_DNA"/>
</dbReference>
<dbReference type="Proteomes" id="UP000241808">
    <property type="component" value="Unassembled WGS sequence"/>
</dbReference>
<sequence length="177" mass="19165">MRKSLDLLYTGAAWAGAGCVLAICILMMAQAILRLGGGMIRGADDITAWICAGAALLPLAATFKRGELVRMGIFIDRFDDRTARWIELVALTMCAAFSVYMTYALGNMVYESYIFNDRGQGLLPLPLWIPQTPVAVGSAVLTIALVDEFLRVAAGLVPTYVQQVRDRHAAGDYSGEV</sequence>
<evidence type="ECO:0000256" key="8">
    <source>
        <dbReference type="ARBA" id="ARBA00038436"/>
    </source>
</evidence>
<dbReference type="GO" id="GO:0022857">
    <property type="term" value="F:transmembrane transporter activity"/>
    <property type="evidence" value="ECO:0007669"/>
    <property type="project" value="UniProtKB-UniRule"/>
</dbReference>
<comment type="similarity">
    <text evidence="8 9">Belongs to the TRAP transporter small permease family.</text>
</comment>
<evidence type="ECO:0000256" key="4">
    <source>
        <dbReference type="ARBA" id="ARBA00022519"/>
    </source>
</evidence>
<dbReference type="RefSeq" id="WP_108177847.1">
    <property type="nucleotide sequence ID" value="NZ_PZZL01000005.1"/>
</dbReference>
<comment type="function">
    <text evidence="9">Part of the tripartite ATP-independent periplasmic (TRAP) transport system.</text>
</comment>
<comment type="caution">
    <text evidence="11">The sequence shown here is derived from an EMBL/GenBank/DDBJ whole genome shotgun (WGS) entry which is preliminary data.</text>
</comment>
<reference evidence="11 12" key="1">
    <citation type="submission" date="2018-04" db="EMBL/GenBank/DDBJ databases">
        <title>Genomic Encyclopedia of Archaeal and Bacterial Type Strains, Phase II (KMG-II): from individual species to whole genera.</title>
        <authorList>
            <person name="Goeker M."/>
        </authorList>
    </citation>
    <scope>NUCLEOTIDE SEQUENCE [LARGE SCALE GENOMIC DNA]</scope>
    <source>
        <strain evidence="11 12">DSM 25521</strain>
    </source>
</reference>
<evidence type="ECO:0000256" key="1">
    <source>
        <dbReference type="ARBA" id="ARBA00004429"/>
    </source>
</evidence>
<comment type="subcellular location">
    <subcellularLocation>
        <location evidence="1 9">Cell inner membrane</location>
        <topology evidence="1 9">Multi-pass membrane protein</topology>
    </subcellularLocation>
</comment>
<keyword evidence="12" id="KW-1185">Reference proteome</keyword>
<proteinExistence type="inferred from homology"/>
<feature type="transmembrane region" description="Helical" evidence="9">
    <location>
        <begin position="85"/>
        <end position="105"/>
    </location>
</feature>
<dbReference type="PROSITE" id="PS51257">
    <property type="entry name" value="PROKAR_LIPOPROTEIN"/>
    <property type="match status" value="1"/>
</dbReference>
<protein>
    <recommendedName>
        <fullName evidence="9">TRAP transporter small permease protein</fullName>
    </recommendedName>
</protein>
<evidence type="ECO:0000256" key="9">
    <source>
        <dbReference type="RuleBase" id="RU369079"/>
    </source>
</evidence>
<comment type="subunit">
    <text evidence="9">The complex comprises the extracytoplasmic solute receptor protein and the two transmembrane proteins.</text>
</comment>
<evidence type="ECO:0000256" key="3">
    <source>
        <dbReference type="ARBA" id="ARBA00022475"/>
    </source>
</evidence>
<gene>
    <name evidence="11" type="ORF">C8P69_105168</name>
</gene>
<keyword evidence="4 9" id="KW-0997">Cell inner membrane</keyword>
<keyword evidence="3" id="KW-1003">Cell membrane</keyword>
<keyword evidence="6 9" id="KW-1133">Transmembrane helix</keyword>
<evidence type="ECO:0000256" key="5">
    <source>
        <dbReference type="ARBA" id="ARBA00022692"/>
    </source>
</evidence>
<feature type="transmembrane region" description="Helical" evidence="9">
    <location>
        <begin position="46"/>
        <end position="64"/>
    </location>
</feature>
<dbReference type="OrthoDB" id="9797534at2"/>
<comment type="caution">
    <text evidence="9">Lacks conserved residue(s) required for the propagation of feature annotation.</text>
</comment>
<dbReference type="GO" id="GO:0015740">
    <property type="term" value="P:C4-dicarboxylate transport"/>
    <property type="evidence" value="ECO:0007669"/>
    <property type="project" value="TreeGrafter"/>
</dbReference>
<keyword evidence="7 9" id="KW-0472">Membrane</keyword>
<keyword evidence="5 9" id="KW-0812">Transmembrane</keyword>
<keyword evidence="2 9" id="KW-0813">Transport</keyword>
<dbReference type="InterPro" id="IPR055348">
    <property type="entry name" value="DctQ"/>
</dbReference>
<accession>A0A2T4Z2P1</accession>
<feature type="domain" description="Tripartite ATP-independent periplasmic transporters DctQ component" evidence="10">
    <location>
        <begin position="23"/>
        <end position="153"/>
    </location>
</feature>
<dbReference type="GO" id="GO:0005886">
    <property type="term" value="C:plasma membrane"/>
    <property type="evidence" value="ECO:0007669"/>
    <property type="project" value="UniProtKB-SubCell"/>
</dbReference>
<evidence type="ECO:0000313" key="11">
    <source>
        <dbReference type="EMBL" id="PTM55018.1"/>
    </source>
</evidence>
<feature type="transmembrane region" description="Helical" evidence="9">
    <location>
        <begin position="12"/>
        <end position="34"/>
    </location>
</feature>
<evidence type="ECO:0000256" key="2">
    <source>
        <dbReference type="ARBA" id="ARBA00022448"/>
    </source>
</evidence>
<evidence type="ECO:0000259" key="10">
    <source>
        <dbReference type="Pfam" id="PF04290"/>
    </source>
</evidence>
<dbReference type="Pfam" id="PF04290">
    <property type="entry name" value="DctQ"/>
    <property type="match status" value="1"/>
</dbReference>